<feature type="domain" description="DUF6791" evidence="2">
    <location>
        <begin position="11"/>
        <end position="157"/>
    </location>
</feature>
<dbReference type="InterPro" id="IPR046741">
    <property type="entry name" value="DUF6791"/>
</dbReference>
<dbReference type="EMBL" id="BAABBW010000001">
    <property type="protein sequence ID" value="GAA4168046.1"/>
    <property type="molecule type" value="Genomic_DNA"/>
</dbReference>
<dbReference type="NCBIfam" id="NF004804">
    <property type="entry name" value="PRK06153.1-3"/>
    <property type="match status" value="1"/>
</dbReference>
<evidence type="ECO:0000313" key="4">
    <source>
        <dbReference type="Proteomes" id="UP001501079"/>
    </source>
</evidence>
<dbReference type="CDD" id="cd01483">
    <property type="entry name" value="E1_enzyme_family"/>
    <property type="match status" value="1"/>
</dbReference>
<reference evidence="4" key="1">
    <citation type="journal article" date="2019" name="Int. J. Syst. Evol. Microbiol.">
        <title>The Global Catalogue of Microorganisms (GCM) 10K type strain sequencing project: providing services to taxonomists for standard genome sequencing and annotation.</title>
        <authorList>
            <consortium name="The Broad Institute Genomics Platform"/>
            <consortium name="The Broad Institute Genome Sequencing Center for Infectious Disease"/>
            <person name="Wu L."/>
            <person name="Ma J."/>
        </authorList>
    </citation>
    <scope>NUCLEOTIDE SEQUENCE [LARGE SCALE GENOMIC DNA]</scope>
    <source>
        <strain evidence="4">JCM 17591</strain>
    </source>
</reference>
<dbReference type="InterPro" id="IPR035985">
    <property type="entry name" value="Ubiquitin-activating_enz"/>
</dbReference>
<evidence type="ECO:0000313" key="3">
    <source>
        <dbReference type="EMBL" id="GAA4168046.1"/>
    </source>
</evidence>
<keyword evidence="4" id="KW-1185">Reference proteome</keyword>
<feature type="domain" description="THIF-type NAD/FAD binding fold" evidence="1">
    <location>
        <begin position="169"/>
        <end position="296"/>
    </location>
</feature>
<comment type="caution">
    <text evidence="3">The sequence shown here is derived from an EMBL/GenBank/DDBJ whole genome shotgun (WGS) entry which is preliminary data.</text>
</comment>
<dbReference type="RefSeq" id="WP_344751462.1">
    <property type="nucleotide sequence ID" value="NZ_BAABBW010000001.1"/>
</dbReference>
<evidence type="ECO:0000259" key="2">
    <source>
        <dbReference type="Pfam" id="PF20590"/>
    </source>
</evidence>
<protein>
    <submittedName>
        <fullName evidence="3">ThiF family adenylyltransferase</fullName>
    </submittedName>
</protein>
<accession>A0ABP7ZQK4</accession>
<proteinExistence type="predicted"/>
<dbReference type="Proteomes" id="UP001501079">
    <property type="component" value="Unassembled WGS sequence"/>
</dbReference>
<sequence>MSSQLVSRSHDLQRLVDEGYGVRIQGGHLLLEHIPYLESDGTVAHGVLISELNVSGDETQPPSPHTAHFTGIPHEGPGREMDLIIHSVVDQEMVGGLRVRTYLSSKPPSGQYSDYYAKMTQYAKVISAPARAVDETATARTHAPVIVDEGPFRYIDSASGRAGTAALADRLAGGPVAIIGLGGTGSYILDQVAKTPVPQIHLWDADVFHAHNAFRAPGAASLEQLNAAPRKVDYLAEIYARMHRGLIPHPVYVDAANVAELTGMSFVFIAMDASPVKQVIIHALQSAQTPFIDVGVGLAVRGDRLAGMARVTSGFPGRHEHLEKAITYVDEGENEYDRNIQVAELNMLNAALAVIRWKKYAGFYADGVGEAHSTYTVAGNMLTSSFGQS</sequence>
<organism evidence="3 4">
    <name type="scientific">Gryllotalpicola koreensis</name>
    <dbReference type="NCBI Taxonomy" id="993086"/>
    <lineage>
        <taxon>Bacteria</taxon>
        <taxon>Bacillati</taxon>
        <taxon>Actinomycetota</taxon>
        <taxon>Actinomycetes</taxon>
        <taxon>Micrococcales</taxon>
        <taxon>Microbacteriaceae</taxon>
        <taxon>Gryllotalpicola</taxon>
    </lineage>
</organism>
<dbReference type="Pfam" id="PF20590">
    <property type="entry name" value="DUF6791"/>
    <property type="match status" value="1"/>
</dbReference>
<dbReference type="GO" id="GO:0016779">
    <property type="term" value="F:nucleotidyltransferase activity"/>
    <property type="evidence" value="ECO:0007669"/>
    <property type="project" value="UniProtKB-KW"/>
</dbReference>
<dbReference type="Gene3D" id="3.40.50.720">
    <property type="entry name" value="NAD(P)-binding Rossmann-like Domain"/>
    <property type="match status" value="1"/>
</dbReference>
<dbReference type="SUPFAM" id="SSF69572">
    <property type="entry name" value="Activating enzymes of the ubiquitin-like proteins"/>
    <property type="match status" value="1"/>
</dbReference>
<gene>
    <name evidence="3" type="ORF">GCM10022287_02590</name>
</gene>
<keyword evidence="3" id="KW-0808">Transferase</keyword>
<name>A0ABP7ZQK4_9MICO</name>
<evidence type="ECO:0000259" key="1">
    <source>
        <dbReference type="Pfam" id="PF00899"/>
    </source>
</evidence>
<dbReference type="InterPro" id="IPR000594">
    <property type="entry name" value="ThiF_NAD_FAD-bd"/>
</dbReference>
<dbReference type="NCBIfam" id="NF004805">
    <property type="entry name" value="PRK06153.1-4"/>
    <property type="match status" value="1"/>
</dbReference>
<keyword evidence="3" id="KW-0548">Nucleotidyltransferase</keyword>
<dbReference type="Pfam" id="PF00899">
    <property type="entry name" value="ThiF"/>
    <property type="match status" value="1"/>
</dbReference>